<evidence type="ECO:0000313" key="1">
    <source>
        <dbReference type="EMBL" id="ARW64407.1"/>
    </source>
</evidence>
<gene>
    <name evidence="1" type="primary">rpl29</name>
</gene>
<keyword evidence="1" id="KW-0934">Plastid</keyword>
<geneLocation type="chloroplast" evidence="1"/>
<keyword evidence="1" id="KW-0689">Ribosomal protein</keyword>
<keyword evidence="1" id="KW-0150">Chloroplast</keyword>
<proteinExistence type="predicted"/>
<dbReference type="GeneID" id="33357449"/>
<organism evidence="1">
    <name type="scientific">Polysiphonia infestans</name>
    <dbReference type="NCBI Taxonomy" id="2006978"/>
    <lineage>
        <taxon>Eukaryota</taxon>
        <taxon>Rhodophyta</taxon>
        <taxon>Florideophyceae</taxon>
        <taxon>Rhodymeniophycidae</taxon>
        <taxon>Ceramiales</taxon>
        <taxon>Rhodomelaceae</taxon>
        <taxon>Polysiphonioideae</taxon>
        <taxon>Polysiphonia</taxon>
    </lineage>
</organism>
<reference evidence="1" key="1">
    <citation type="journal article" date="2017" name="J. Phycol.">
        <title>Analysis of chloroplast genomes and a supermatrix inform reclassification of the Rhodomelaceae (Rhodophyta).</title>
        <authorList>
            <person name="Diaz-Tapia P."/>
            <person name="Maggs C.A."/>
            <person name="West J.A."/>
            <person name="Verbruggen H."/>
        </authorList>
    </citation>
    <scope>NUCLEOTIDE SEQUENCE</scope>
    <source>
        <strain evidence="1">PD763</strain>
    </source>
</reference>
<dbReference type="AlphaFoldDB" id="A0A1Z1MEA8"/>
<dbReference type="GO" id="GO:0005840">
    <property type="term" value="C:ribosome"/>
    <property type="evidence" value="ECO:0007669"/>
    <property type="project" value="UniProtKB-KW"/>
</dbReference>
<keyword evidence="1" id="KW-0687">Ribonucleoprotein</keyword>
<name>A0A1Z1MEA8_9FLOR</name>
<dbReference type="EMBL" id="MF101432">
    <property type="protein sequence ID" value="ARW64407.1"/>
    <property type="molecule type" value="Genomic_DNA"/>
</dbReference>
<protein>
    <submittedName>
        <fullName evidence="1">Ribosomal protein L29</fullName>
    </submittedName>
</protein>
<dbReference type="RefSeq" id="YP_009395427.1">
    <property type="nucleotide sequence ID" value="NC_035277.1"/>
</dbReference>
<sequence>MSTEQKINNFKKELLLLRINKITKQKTEVRKMKKIQDKISRINQLNNKK</sequence>
<accession>A0A1Z1MEA8</accession>